<protein>
    <recommendedName>
        <fullName evidence="1">ZNFX1 domain-containing protein</fullName>
    </recommendedName>
</protein>
<keyword evidence="3" id="KW-1185">Reference proteome</keyword>
<evidence type="ECO:0000313" key="3">
    <source>
        <dbReference type="Proteomes" id="UP000683360"/>
    </source>
</evidence>
<dbReference type="Pfam" id="PF25396">
    <property type="entry name" value="ZNFX1"/>
    <property type="match status" value="1"/>
</dbReference>
<dbReference type="EMBL" id="CAJPWZ010000477">
    <property type="protein sequence ID" value="CAG2194384.1"/>
    <property type="molecule type" value="Genomic_DNA"/>
</dbReference>
<dbReference type="OrthoDB" id="6182643at2759"/>
<comment type="caution">
    <text evidence="2">The sequence shown here is derived from an EMBL/GenBank/DDBJ whole genome shotgun (WGS) entry which is preliminary data.</text>
</comment>
<evidence type="ECO:0000313" key="2">
    <source>
        <dbReference type="EMBL" id="CAG2194384.1"/>
    </source>
</evidence>
<sequence length="234" mass="27707">MKGLVYHVNAGPSDLMQPLDSLERCIDEKVDDENQKEVLESLVLEIRDKWNPQEKTPNTENKLSTLAILPDLTEIETCENVNIDSEYDTEESYLRRLFMVHRQDFIRPLCRGLVSLNESINEDPDCLEKRWRHDDIRVYKDISFLTRCCNEQNGITWKIRFDITPYSRINWNTRKLLTFGSLVCLTNKSFSILQYATVAERNPADLKKGDFRNQIYRGYWRFVCHFTTVRYYSS</sequence>
<dbReference type="AlphaFoldDB" id="A0A8S3QFU8"/>
<evidence type="ECO:0000259" key="1">
    <source>
        <dbReference type="Pfam" id="PF25396"/>
    </source>
</evidence>
<accession>A0A8S3QFU8</accession>
<organism evidence="2 3">
    <name type="scientific">Mytilus edulis</name>
    <name type="common">Blue mussel</name>
    <dbReference type="NCBI Taxonomy" id="6550"/>
    <lineage>
        <taxon>Eukaryota</taxon>
        <taxon>Metazoa</taxon>
        <taxon>Spiralia</taxon>
        <taxon>Lophotrochozoa</taxon>
        <taxon>Mollusca</taxon>
        <taxon>Bivalvia</taxon>
        <taxon>Autobranchia</taxon>
        <taxon>Pteriomorphia</taxon>
        <taxon>Mytilida</taxon>
        <taxon>Mytiloidea</taxon>
        <taxon>Mytilidae</taxon>
        <taxon>Mytilinae</taxon>
        <taxon>Mytilus</taxon>
    </lineage>
</organism>
<proteinExistence type="predicted"/>
<dbReference type="InterPro" id="IPR057373">
    <property type="entry name" value="ZNFX1"/>
</dbReference>
<name>A0A8S3QFU8_MYTED</name>
<dbReference type="Proteomes" id="UP000683360">
    <property type="component" value="Unassembled WGS sequence"/>
</dbReference>
<reference evidence="2" key="1">
    <citation type="submission" date="2021-03" db="EMBL/GenBank/DDBJ databases">
        <authorList>
            <person name="Bekaert M."/>
        </authorList>
    </citation>
    <scope>NUCLEOTIDE SEQUENCE</scope>
</reference>
<feature type="domain" description="ZNFX1" evidence="1">
    <location>
        <begin position="132"/>
        <end position="216"/>
    </location>
</feature>
<gene>
    <name evidence="2" type="ORF">MEDL_9420</name>
</gene>